<proteinExistence type="inferred from homology"/>
<organism evidence="9">
    <name type="scientific">Beta vulgaris subsp. maritima</name>
    <name type="common">Sea beet</name>
    <name type="synonym">Beta maritima</name>
    <dbReference type="NCBI Taxonomy" id="350892"/>
    <lineage>
        <taxon>Eukaryota</taxon>
        <taxon>Viridiplantae</taxon>
        <taxon>Streptophyta</taxon>
        <taxon>Embryophyta</taxon>
        <taxon>Tracheophyta</taxon>
        <taxon>Spermatophyta</taxon>
        <taxon>Magnoliopsida</taxon>
        <taxon>eudicotyledons</taxon>
        <taxon>Gunneridae</taxon>
        <taxon>Pentapetalae</taxon>
        <taxon>Caryophyllales</taxon>
        <taxon>Chenopodiaceae</taxon>
        <taxon>Betoideae</taxon>
        <taxon>Beta</taxon>
    </lineage>
</organism>
<dbReference type="AlphaFoldDB" id="E6ZDY3"/>
<protein>
    <recommendedName>
        <fullName evidence="2">DNA-directed RNA polymerase</fullName>
        <ecNumber evidence="2">2.7.7.6</ecNumber>
    </recommendedName>
</protein>
<dbReference type="InterPro" id="IPR046950">
    <property type="entry name" value="DNA-dir_Rpol_C_phage-type"/>
</dbReference>
<dbReference type="EMBL" id="FP885834">
    <property type="protein sequence ID" value="CBJ14033.1"/>
    <property type="molecule type" value="Genomic_DNA"/>
</dbReference>
<dbReference type="InterPro" id="IPR002092">
    <property type="entry name" value="DNA-dir_Rpol_phage-type"/>
</dbReference>
<evidence type="ECO:0000256" key="7">
    <source>
        <dbReference type="ARBA" id="ARBA00048552"/>
    </source>
</evidence>
<geneLocation type="mitochondrion" evidence="9"/>
<keyword evidence="4" id="KW-0808">Transferase</keyword>
<dbReference type="InterPro" id="IPR043502">
    <property type="entry name" value="DNA/RNA_pol_sf"/>
</dbReference>
<dbReference type="GO" id="GO:0003899">
    <property type="term" value="F:DNA-directed RNA polymerase activity"/>
    <property type="evidence" value="ECO:0007669"/>
    <property type="project" value="UniProtKB-EC"/>
</dbReference>
<dbReference type="EMBL" id="FP885834">
    <property type="protein sequence ID" value="CBJ13997.1"/>
    <property type="molecule type" value="Genomic_DNA"/>
</dbReference>
<evidence type="ECO:0000256" key="6">
    <source>
        <dbReference type="ARBA" id="ARBA00023163"/>
    </source>
</evidence>
<dbReference type="SUPFAM" id="SSF56672">
    <property type="entry name" value="DNA/RNA polymerases"/>
    <property type="match status" value="1"/>
</dbReference>
<reference evidence="9" key="2">
    <citation type="journal article" date="2011" name="Genome Biol. Evol.">
        <title>Structural and content diversity of mitochondrial genome in beet: a comparative genomic analysis.</title>
        <authorList>
            <person name="Darracq A."/>
            <person name="Varre J.S."/>
            <person name="Marechal-Drouard L."/>
            <person name="Courseaux A."/>
            <person name="Saumitou-Laprade P."/>
            <person name="Oztas S."/>
            <person name="Vacherie B."/>
            <person name="Barbe V.and.Touzet.P."/>
        </authorList>
    </citation>
    <scope>NUCLEOTIDE SEQUENCE</scope>
</reference>
<accession>E6ZDY3</accession>
<gene>
    <name evidence="9" type="primary">orf348</name>
</gene>
<dbReference type="EMBL" id="FP885845">
    <property type="protein sequence ID" value="CBJ17524.1"/>
    <property type="molecule type" value="Genomic_DNA"/>
</dbReference>
<feature type="domain" description="DNA-directed RNA polymerase C-terminal" evidence="8">
    <location>
        <begin position="4"/>
        <end position="207"/>
    </location>
</feature>
<comment type="catalytic activity">
    <reaction evidence="7">
        <text>RNA(n) + a ribonucleoside 5'-triphosphate = RNA(n+1) + diphosphate</text>
        <dbReference type="Rhea" id="RHEA:21248"/>
        <dbReference type="Rhea" id="RHEA-COMP:14527"/>
        <dbReference type="Rhea" id="RHEA-COMP:17342"/>
        <dbReference type="ChEBI" id="CHEBI:33019"/>
        <dbReference type="ChEBI" id="CHEBI:61557"/>
        <dbReference type="ChEBI" id="CHEBI:140395"/>
        <dbReference type="EC" id="2.7.7.6"/>
    </reaction>
</comment>
<evidence type="ECO:0000259" key="8">
    <source>
        <dbReference type="Pfam" id="PF00940"/>
    </source>
</evidence>
<keyword evidence="3" id="KW-0240">DNA-directed RNA polymerase</keyword>
<comment type="similarity">
    <text evidence="1">Belongs to the phage and mitochondrial RNA polymerase family.</text>
</comment>
<evidence type="ECO:0000256" key="4">
    <source>
        <dbReference type="ARBA" id="ARBA00022679"/>
    </source>
</evidence>
<dbReference type="GO" id="GO:0034245">
    <property type="term" value="C:mitochondrial DNA-directed RNA polymerase complex"/>
    <property type="evidence" value="ECO:0007669"/>
    <property type="project" value="TreeGrafter"/>
</dbReference>
<dbReference type="EC" id="2.7.7.6" evidence="2"/>
<keyword evidence="9" id="KW-0496">Mitochondrion</keyword>
<reference evidence="9" key="1">
    <citation type="submission" date="2010-11" db="EMBL/GenBank/DDBJ databases">
        <authorList>
            <person name="Genoscope - CEA"/>
        </authorList>
    </citation>
    <scope>NUCLEOTIDE SEQUENCE</scope>
</reference>
<dbReference type="PANTHER" id="PTHR10102:SF8">
    <property type="entry name" value="DNA-DIRECTED RNA POLYMERASE-RELATED"/>
    <property type="match status" value="1"/>
</dbReference>
<dbReference type="Pfam" id="PF00940">
    <property type="entry name" value="RNA_pol"/>
    <property type="match status" value="1"/>
</dbReference>
<keyword evidence="5" id="KW-0548">Nucleotidyltransferase</keyword>
<evidence type="ECO:0000256" key="2">
    <source>
        <dbReference type="ARBA" id="ARBA00012418"/>
    </source>
</evidence>
<dbReference type="EMBL" id="FP885871">
    <property type="protein sequence ID" value="CBJ20685.1"/>
    <property type="molecule type" value="Genomic_DNA"/>
</dbReference>
<dbReference type="RefSeq" id="YP_004222352.1">
    <property type="nucleotide sequence ID" value="NC_015099.1"/>
</dbReference>
<evidence type="ECO:0000256" key="5">
    <source>
        <dbReference type="ARBA" id="ARBA00022695"/>
    </source>
</evidence>
<dbReference type="GO" id="GO:0003677">
    <property type="term" value="F:DNA binding"/>
    <property type="evidence" value="ECO:0007669"/>
    <property type="project" value="InterPro"/>
</dbReference>
<dbReference type="GO" id="GO:0006390">
    <property type="term" value="P:mitochondrial transcription"/>
    <property type="evidence" value="ECO:0007669"/>
    <property type="project" value="TreeGrafter"/>
</dbReference>
<evidence type="ECO:0000313" key="9">
    <source>
        <dbReference type="EMBL" id="CBJ13997.1"/>
    </source>
</evidence>
<dbReference type="Gene3D" id="1.10.150.20">
    <property type="entry name" value="5' to 3' exonuclease, C-terminal subdomain"/>
    <property type="match status" value="1"/>
</dbReference>
<dbReference type="RefSeq" id="YP_004222298.1">
    <property type="nucleotide sequence ID" value="NC_015099.1"/>
</dbReference>
<dbReference type="PROSITE" id="PS00489">
    <property type="entry name" value="RNA_POL_PHAGE_2"/>
    <property type="match status" value="1"/>
</dbReference>
<dbReference type="GeneID" id="10220639"/>
<dbReference type="GeneID" id="10220638"/>
<keyword evidence="6" id="KW-0804">Transcription</keyword>
<name>E6ZDY3_BETVM</name>
<evidence type="ECO:0000256" key="3">
    <source>
        <dbReference type="ARBA" id="ARBA00022478"/>
    </source>
</evidence>
<sequence length="348" mass="41533">MKDDQRIEDVYVHIMEDLKSFIDKEDLPESFVKLFNKFIDRKLVKSIFMPIIYGKTQMSTAEDIKMALKPYFYPAFKESFLLASPCFKFWREYYTEMENLIRLIRLVGWFASTCESSVHYVTPFFCTSQNYMVKDSHIIWVYDKVNRKKRKVTLRLSSRDKRDRKKTEVSTFVNFIHQKDALIAMGVISKLYEVNEPIYTVHENFISNPLVSVHLPYIYLEVLRELGPPLRFINSFIYENLVRLAKDRGDDKEILGLEEKRFTEMVLTEDLIDQLFACILPETIKMDKEKLKVWRANISRFKTFYFGYTRFVCCEDPSSGSKDMKWNDHVIKWEKFSSRLNGQYCLHH</sequence>
<dbReference type="EMBL" id="FP885845">
    <property type="protein sequence ID" value="CBJ17572.1"/>
    <property type="molecule type" value="Genomic_DNA"/>
</dbReference>
<dbReference type="PANTHER" id="PTHR10102">
    <property type="entry name" value="DNA-DIRECTED RNA POLYMERASE, MITOCHONDRIAL"/>
    <property type="match status" value="1"/>
</dbReference>
<evidence type="ECO:0000256" key="1">
    <source>
        <dbReference type="ARBA" id="ARBA00009493"/>
    </source>
</evidence>